<dbReference type="InParanoid" id="V4S7N3"/>
<keyword evidence="3" id="KW-0442">Lipid degradation</keyword>
<dbReference type="CDD" id="cd01837">
    <property type="entry name" value="SGNH_plant_lipase_like"/>
    <property type="match status" value="1"/>
</dbReference>
<dbReference type="GO" id="GO:0016788">
    <property type="term" value="F:hydrolase activity, acting on ester bonds"/>
    <property type="evidence" value="ECO:0007669"/>
    <property type="project" value="InterPro"/>
</dbReference>
<evidence type="ECO:0000256" key="1">
    <source>
        <dbReference type="ARBA" id="ARBA00008668"/>
    </source>
</evidence>
<dbReference type="PANTHER" id="PTHR46020:SF32">
    <property type="entry name" value="GDSL ESTERASE_LIPASE"/>
    <property type="match status" value="1"/>
</dbReference>
<dbReference type="Gene3D" id="3.40.50.1110">
    <property type="entry name" value="SGNH hydrolase"/>
    <property type="match status" value="1"/>
</dbReference>
<dbReference type="Pfam" id="PF00657">
    <property type="entry name" value="Lipase_GDSL"/>
    <property type="match status" value="1"/>
</dbReference>
<dbReference type="InterPro" id="IPR036514">
    <property type="entry name" value="SGNH_hydro_sf"/>
</dbReference>
<proteinExistence type="inferred from homology"/>
<keyword evidence="6" id="KW-1185">Reference proteome</keyword>
<accession>V4S7N3</accession>
<dbReference type="Proteomes" id="UP000030687">
    <property type="component" value="Unassembled WGS sequence"/>
</dbReference>
<comment type="similarity">
    <text evidence="1">Belongs to the 'GDSL' lipolytic enzyme family.</text>
</comment>
<sequence>MSPLVNSSSALSTLSFQSYRAGPYNCFAPFVSSLIMDTIKALLFSFFHLLFFLSGQQQQVLGHRQLYGFRPTKLFVFGDSYVDTGNIPKSVLGSWKEPYGLTFPGKPAGRFSDGRVLTDYLARFVGIKSPIAYRWRKIALKNLKYGMNFAFGGTGVFDTLVVNPNMTTQIDFFQQVIKEAVYSPADLKSSLALVSAAGNDYSTYVAVNGSAEGFQPFITKVVNQLTLNMKRIHGLGVRKILVPSLPPLGCLPQSTSKLSFQQCNETENSLSGFHNLLLQQAVAKLNNETKDSAFVILDLFGAFMTTFKNKGSSKTENPLMPCCVGIGKDSSCGSVDDNGVKLYTVCAKPEASFFWDGVHPSQEGWQSVYSALKPKLQQIYC</sequence>
<keyword evidence="4" id="KW-0443">Lipid metabolism</keyword>
<organism evidence="5 6">
    <name type="scientific">Citrus clementina</name>
    <name type="common">Clementine</name>
    <name type="synonym">Citrus deliciosa x Citrus sinensis</name>
    <dbReference type="NCBI Taxonomy" id="85681"/>
    <lineage>
        <taxon>Eukaryota</taxon>
        <taxon>Viridiplantae</taxon>
        <taxon>Streptophyta</taxon>
        <taxon>Embryophyta</taxon>
        <taxon>Tracheophyta</taxon>
        <taxon>Spermatophyta</taxon>
        <taxon>Magnoliopsida</taxon>
        <taxon>eudicotyledons</taxon>
        <taxon>Gunneridae</taxon>
        <taxon>Pentapetalae</taxon>
        <taxon>rosids</taxon>
        <taxon>malvids</taxon>
        <taxon>Sapindales</taxon>
        <taxon>Rutaceae</taxon>
        <taxon>Aurantioideae</taxon>
        <taxon>Citrus</taxon>
    </lineage>
</organism>
<reference evidence="5 6" key="1">
    <citation type="submission" date="2013-10" db="EMBL/GenBank/DDBJ databases">
        <authorList>
            <consortium name="International Citrus Genome Consortium"/>
            <person name="Jenkins J."/>
            <person name="Schmutz J."/>
            <person name="Prochnik S."/>
            <person name="Rokhsar D."/>
            <person name="Gmitter F."/>
            <person name="Ollitrault P."/>
            <person name="Machado M."/>
            <person name="Talon M."/>
            <person name="Wincker P."/>
            <person name="Jaillon O."/>
            <person name="Morgante M."/>
        </authorList>
    </citation>
    <scope>NUCLEOTIDE SEQUENCE</scope>
    <source>
        <strain evidence="6">cv. Clemenules</strain>
    </source>
</reference>
<dbReference type="Gramene" id="ESR43493">
    <property type="protein sequence ID" value="ESR43493"/>
    <property type="gene ID" value="CICLE_v10011959mg"/>
</dbReference>
<dbReference type="InterPro" id="IPR001087">
    <property type="entry name" value="GDSL"/>
</dbReference>
<dbReference type="OMA" id="PCCETFT"/>
<evidence type="ECO:0008006" key="7">
    <source>
        <dbReference type="Google" id="ProtNLM"/>
    </source>
</evidence>
<evidence type="ECO:0000313" key="6">
    <source>
        <dbReference type="Proteomes" id="UP000030687"/>
    </source>
</evidence>
<dbReference type="InterPro" id="IPR035669">
    <property type="entry name" value="SGNH_plant_lipase-like"/>
</dbReference>
<dbReference type="EMBL" id="KI536861">
    <property type="protein sequence ID" value="ESR43493.1"/>
    <property type="molecule type" value="Genomic_DNA"/>
</dbReference>
<keyword evidence="2" id="KW-0378">Hydrolase</keyword>
<evidence type="ECO:0000256" key="2">
    <source>
        <dbReference type="ARBA" id="ARBA00022801"/>
    </source>
</evidence>
<name>V4S7N3_CITCL</name>
<evidence type="ECO:0000313" key="5">
    <source>
        <dbReference type="EMBL" id="ESR43493.1"/>
    </source>
</evidence>
<dbReference type="SUPFAM" id="SSF52266">
    <property type="entry name" value="SGNH hydrolase"/>
    <property type="match status" value="1"/>
</dbReference>
<evidence type="ECO:0000256" key="3">
    <source>
        <dbReference type="ARBA" id="ARBA00022963"/>
    </source>
</evidence>
<dbReference type="STRING" id="85681.V4S7N3"/>
<protein>
    <recommendedName>
        <fullName evidence="7">SGNH hydrolase-type esterase domain-containing protein</fullName>
    </recommendedName>
</protein>
<dbReference type="FunCoup" id="V4S7N3">
    <property type="interactions" value="855"/>
</dbReference>
<gene>
    <name evidence="5" type="ORF">CICLE_v10011959mg</name>
</gene>
<dbReference type="PANTHER" id="PTHR46020">
    <property type="entry name" value="OSJNBB0059K02.9 PROTEIN"/>
    <property type="match status" value="1"/>
</dbReference>
<dbReference type="AlphaFoldDB" id="V4S7N3"/>
<dbReference type="KEGG" id="cic:CICLE_v10011959mg"/>
<evidence type="ECO:0000256" key="4">
    <source>
        <dbReference type="ARBA" id="ARBA00023098"/>
    </source>
</evidence>
<dbReference type="eggNOG" id="ENOG502QU3Y">
    <property type="taxonomic scope" value="Eukaryota"/>
</dbReference>
<dbReference type="GO" id="GO:0016042">
    <property type="term" value="P:lipid catabolic process"/>
    <property type="evidence" value="ECO:0007669"/>
    <property type="project" value="UniProtKB-KW"/>
</dbReference>